<dbReference type="SUPFAM" id="SSF48008">
    <property type="entry name" value="GntR ligand-binding domain-like"/>
    <property type="match status" value="1"/>
</dbReference>
<accession>A0A371X4V8</accession>
<dbReference type="RefSeq" id="WP_116682678.1">
    <property type="nucleotide sequence ID" value="NZ_QURL01000003.1"/>
</dbReference>
<sequence>MATRKSEHLRGAIREALEQEILTGERQPGERLDEQALASRFGVSRTPVREALHQLVATSLVELRPNRGAFVRQVSLRELVEMFEVMAELEAMAGRLAARRAEPAPLARLEAALKACESAAQSGDADAYYAENSLFHEAIYDACGNAFLASEAKRLHQRLKAYRRLQLRVPKRIGQSLAEHRLIVSAIAAGEEKAAERELRKHITIQGERFADFVSSVQRRDAAE</sequence>
<keyword evidence="2" id="KW-0238">DNA-binding</keyword>
<dbReference type="Gene3D" id="1.10.10.10">
    <property type="entry name" value="Winged helix-like DNA-binding domain superfamily/Winged helix DNA-binding domain"/>
    <property type="match status" value="1"/>
</dbReference>
<dbReference type="PROSITE" id="PS50949">
    <property type="entry name" value="HTH_GNTR"/>
    <property type="match status" value="1"/>
</dbReference>
<organism evidence="5 6">
    <name type="scientific">Fulvimarina endophytica</name>
    <dbReference type="NCBI Taxonomy" id="2293836"/>
    <lineage>
        <taxon>Bacteria</taxon>
        <taxon>Pseudomonadati</taxon>
        <taxon>Pseudomonadota</taxon>
        <taxon>Alphaproteobacteria</taxon>
        <taxon>Hyphomicrobiales</taxon>
        <taxon>Aurantimonadaceae</taxon>
        <taxon>Fulvimarina</taxon>
    </lineage>
</organism>
<dbReference type="Proteomes" id="UP000264310">
    <property type="component" value="Unassembled WGS sequence"/>
</dbReference>
<dbReference type="OrthoDB" id="9788098at2"/>
<evidence type="ECO:0000256" key="3">
    <source>
        <dbReference type="ARBA" id="ARBA00023163"/>
    </source>
</evidence>
<dbReference type="Pfam" id="PF07729">
    <property type="entry name" value="FCD"/>
    <property type="match status" value="1"/>
</dbReference>
<feature type="domain" description="HTH gntR-type" evidence="4">
    <location>
        <begin position="7"/>
        <end position="74"/>
    </location>
</feature>
<evidence type="ECO:0000256" key="1">
    <source>
        <dbReference type="ARBA" id="ARBA00023015"/>
    </source>
</evidence>
<keyword evidence="6" id="KW-1185">Reference proteome</keyword>
<evidence type="ECO:0000256" key="2">
    <source>
        <dbReference type="ARBA" id="ARBA00023125"/>
    </source>
</evidence>
<dbReference type="EMBL" id="QURL01000003">
    <property type="protein sequence ID" value="RFC64262.1"/>
    <property type="molecule type" value="Genomic_DNA"/>
</dbReference>
<dbReference type="SMART" id="SM00895">
    <property type="entry name" value="FCD"/>
    <property type="match status" value="1"/>
</dbReference>
<dbReference type="SMART" id="SM00345">
    <property type="entry name" value="HTH_GNTR"/>
    <property type="match status" value="1"/>
</dbReference>
<dbReference type="CDD" id="cd07377">
    <property type="entry name" value="WHTH_GntR"/>
    <property type="match status" value="1"/>
</dbReference>
<dbReference type="InterPro" id="IPR036388">
    <property type="entry name" value="WH-like_DNA-bd_sf"/>
</dbReference>
<dbReference type="AlphaFoldDB" id="A0A371X4V8"/>
<keyword evidence="3" id="KW-0804">Transcription</keyword>
<evidence type="ECO:0000313" key="6">
    <source>
        <dbReference type="Proteomes" id="UP000264310"/>
    </source>
</evidence>
<gene>
    <name evidence="5" type="ORF">DYI37_07945</name>
</gene>
<protein>
    <submittedName>
        <fullName evidence="5">GntR family transcriptional regulator</fullName>
    </submittedName>
</protein>
<name>A0A371X4V8_9HYPH</name>
<comment type="caution">
    <text evidence="5">The sequence shown here is derived from an EMBL/GenBank/DDBJ whole genome shotgun (WGS) entry which is preliminary data.</text>
</comment>
<dbReference type="Pfam" id="PF00392">
    <property type="entry name" value="GntR"/>
    <property type="match status" value="1"/>
</dbReference>
<evidence type="ECO:0000259" key="4">
    <source>
        <dbReference type="PROSITE" id="PS50949"/>
    </source>
</evidence>
<reference evidence="5 6" key="1">
    <citation type="submission" date="2018-08" db="EMBL/GenBank/DDBJ databases">
        <title>Fulvimarina sp. 85, whole genome shotgun sequence.</title>
        <authorList>
            <person name="Tuo L."/>
        </authorList>
    </citation>
    <scope>NUCLEOTIDE SEQUENCE [LARGE SCALE GENOMIC DNA]</scope>
    <source>
        <strain evidence="5 6">85</strain>
    </source>
</reference>
<dbReference type="PRINTS" id="PR00035">
    <property type="entry name" value="HTHGNTR"/>
</dbReference>
<dbReference type="InterPro" id="IPR000524">
    <property type="entry name" value="Tscrpt_reg_HTH_GntR"/>
</dbReference>
<dbReference type="SUPFAM" id="SSF46785">
    <property type="entry name" value="Winged helix' DNA-binding domain"/>
    <property type="match status" value="1"/>
</dbReference>
<dbReference type="InterPro" id="IPR008920">
    <property type="entry name" value="TF_FadR/GntR_C"/>
</dbReference>
<dbReference type="GO" id="GO:0003700">
    <property type="term" value="F:DNA-binding transcription factor activity"/>
    <property type="evidence" value="ECO:0007669"/>
    <property type="project" value="InterPro"/>
</dbReference>
<keyword evidence="1" id="KW-0805">Transcription regulation</keyword>
<dbReference type="Gene3D" id="1.20.120.530">
    <property type="entry name" value="GntR ligand-binding domain-like"/>
    <property type="match status" value="1"/>
</dbReference>
<dbReference type="PANTHER" id="PTHR43537:SF49">
    <property type="entry name" value="TRANSCRIPTIONAL REGULATORY PROTEIN"/>
    <property type="match status" value="1"/>
</dbReference>
<dbReference type="InterPro" id="IPR036390">
    <property type="entry name" value="WH_DNA-bd_sf"/>
</dbReference>
<proteinExistence type="predicted"/>
<dbReference type="InterPro" id="IPR011711">
    <property type="entry name" value="GntR_C"/>
</dbReference>
<dbReference type="GO" id="GO:0003677">
    <property type="term" value="F:DNA binding"/>
    <property type="evidence" value="ECO:0007669"/>
    <property type="project" value="UniProtKB-KW"/>
</dbReference>
<evidence type="ECO:0000313" key="5">
    <source>
        <dbReference type="EMBL" id="RFC64262.1"/>
    </source>
</evidence>
<dbReference type="PANTHER" id="PTHR43537">
    <property type="entry name" value="TRANSCRIPTIONAL REGULATOR, GNTR FAMILY"/>
    <property type="match status" value="1"/>
</dbReference>